<dbReference type="AlphaFoldDB" id="A0A1N7MHD4"/>
<evidence type="ECO:0000256" key="1">
    <source>
        <dbReference type="ARBA" id="ARBA00004184"/>
    </source>
</evidence>
<dbReference type="PANTHER" id="PTHR12563:SF17">
    <property type="entry name" value="DIHYDROXYACETONE PHOSPHATE ACYLTRANSFERASE"/>
    <property type="match status" value="1"/>
</dbReference>
<evidence type="ECO:0000256" key="3">
    <source>
        <dbReference type="ARBA" id="ARBA00013113"/>
    </source>
</evidence>
<dbReference type="Pfam" id="PF19277">
    <property type="entry name" value="GPAT_C"/>
    <property type="match status" value="1"/>
</dbReference>
<dbReference type="STRING" id="1086013.SAMN05421774_102689"/>
<keyword evidence="8" id="KW-0012">Acyltransferase</keyword>
<dbReference type="GO" id="GO:0004366">
    <property type="term" value="F:glycerol-3-phosphate O-acyltransferase activity"/>
    <property type="evidence" value="ECO:0007669"/>
    <property type="project" value="UniProtKB-EC"/>
</dbReference>
<dbReference type="InterPro" id="IPR002123">
    <property type="entry name" value="Plipid/glycerol_acylTrfase"/>
</dbReference>
<dbReference type="EC" id="2.3.1.15" evidence="3"/>
<dbReference type="GO" id="GO:0012505">
    <property type="term" value="C:endomembrane system"/>
    <property type="evidence" value="ECO:0007669"/>
    <property type="project" value="UniProtKB-SubCell"/>
</dbReference>
<comment type="pathway">
    <text evidence="2">Phospholipid metabolism; CDP-diacylglycerol biosynthesis; CDP-diacylglycerol from sn-glycerol 3-phosphate: step 1/3.</text>
</comment>
<keyword evidence="6" id="KW-0812">Transmembrane</keyword>
<keyword evidence="9" id="KW-1185">Reference proteome</keyword>
<evidence type="ECO:0000256" key="2">
    <source>
        <dbReference type="ARBA" id="ARBA00004765"/>
    </source>
</evidence>
<dbReference type="RefSeq" id="WP_076529842.1">
    <property type="nucleotide sequence ID" value="NZ_BMEH01000002.1"/>
</dbReference>
<dbReference type="Pfam" id="PF01553">
    <property type="entry name" value="Acyltransferase"/>
    <property type="match status" value="1"/>
</dbReference>
<dbReference type="SUPFAM" id="SSF69593">
    <property type="entry name" value="Glycerol-3-phosphate (1)-acyltransferase"/>
    <property type="match status" value="1"/>
</dbReference>
<accession>A0A1N7MHD4</accession>
<reference evidence="8 9" key="1">
    <citation type="submission" date="2017-01" db="EMBL/GenBank/DDBJ databases">
        <authorList>
            <person name="Mah S.A."/>
            <person name="Swanson W.J."/>
            <person name="Moy G.W."/>
            <person name="Vacquier V.D."/>
        </authorList>
    </citation>
    <scope>NUCLEOTIDE SEQUENCE [LARGE SCALE GENOMIC DNA]</scope>
    <source>
        <strain evidence="8 9">DSM 26375</strain>
    </source>
</reference>
<keyword evidence="6" id="KW-1133">Transmembrane helix</keyword>
<comment type="subcellular location">
    <subcellularLocation>
        <location evidence="1">Endomembrane system</location>
        <topology evidence="1">Peripheral membrane protein</topology>
    </subcellularLocation>
</comment>
<dbReference type="InterPro" id="IPR045520">
    <property type="entry name" value="GPAT/DHAPAT_C"/>
</dbReference>
<feature type="domain" description="Phospholipid/glycerol acyltransferase" evidence="7">
    <location>
        <begin position="151"/>
        <end position="274"/>
    </location>
</feature>
<evidence type="ECO:0000256" key="4">
    <source>
        <dbReference type="ARBA" id="ARBA00013432"/>
    </source>
</evidence>
<dbReference type="SMART" id="SM00563">
    <property type="entry name" value="PlsC"/>
    <property type="match status" value="1"/>
</dbReference>
<name>A0A1N7MHD4_9RHOB</name>
<dbReference type="Proteomes" id="UP000186141">
    <property type="component" value="Unassembled WGS sequence"/>
</dbReference>
<evidence type="ECO:0000313" key="9">
    <source>
        <dbReference type="Proteomes" id="UP000186141"/>
    </source>
</evidence>
<protein>
    <recommendedName>
        <fullName evidence="4">Glycerol-3-phosphate acyltransferase</fullName>
        <ecNumber evidence="3">2.3.1.15</ecNumber>
    </recommendedName>
</protein>
<keyword evidence="8" id="KW-0808">Transferase</keyword>
<sequence length="466" mass="51749">MFGTVELPVWLLVLILAFAAVTFASHFLFPSVRWFFRRRMERAVGELNRRLHRPIEPFKLLERHDRIQQIIYDPQVLSATLDHARAEGVPRNVAFESARRYAREIVPGFSASVYFGFSVRAARWLSRLLYRVEVISPDESALQTVEREATVVFVMNHRSNMDYVLVTWLVSNRMTLSYAVGEWARVWPLSWLIRAMGAYFIRRRTPNMLYRRVLERYVQTATAEGVAQAIFPEGHLSLTGRVGQARLGLLSYILAEAQKGARPVVFVPVGLGYDRVLEDKLLVAAEETGVRRFRTKLSLIMLHVARMLWRRLWGRWQGFGAAAVSFGKPIPLAPLLARDPDLTPEALGAHLMRDVRQVVPVLPVPLVAAALLRAGLPIDASEVAPAVAALRAELEATGAVLALGALPEADMLSGALDALTDRGLLAKDNGALIVTDPALLAFQAAPVQQIQDATAAKTPQGQTAET</sequence>
<comment type="catalytic activity">
    <reaction evidence="5">
        <text>sn-glycerol 3-phosphate + an acyl-CoA = a 1-acyl-sn-glycero-3-phosphate + CoA</text>
        <dbReference type="Rhea" id="RHEA:15325"/>
        <dbReference type="ChEBI" id="CHEBI:57287"/>
        <dbReference type="ChEBI" id="CHEBI:57597"/>
        <dbReference type="ChEBI" id="CHEBI:57970"/>
        <dbReference type="ChEBI" id="CHEBI:58342"/>
        <dbReference type="EC" id="2.3.1.15"/>
    </reaction>
</comment>
<dbReference type="PANTHER" id="PTHR12563">
    <property type="entry name" value="GLYCEROL-3-PHOSPHATE ACYLTRANSFERASE"/>
    <property type="match status" value="1"/>
</dbReference>
<proteinExistence type="predicted"/>
<dbReference type="OrthoDB" id="335193at2"/>
<dbReference type="UniPathway" id="UPA00557">
    <property type="reaction ID" value="UER00612"/>
</dbReference>
<feature type="transmembrane region" description="Helical" evidence="6">
    <location>
        <begin position="12"/>
        <end position="32"/>
    </location>
</feature>
<keyword evidence="6" id="KW-0472">Membrane</keyword>
<gene>
    <name evidence="8" type="ORF">SAMN05421774_102689</name>
</gene>
<organism evidence="8 9">
    <name type="scientific">Gemmobacter megaterium</name>
    <dbReference type="NCBI Taxonomy" id="1086013"/>
    <lineage>
        <taxon>Bacteria</taxon>
        <taxon>Pseudomonadati</taxon>
        <taxon>Pseudomonadota</taxon>
        <taxon>Alphaproteobacteria</taxon>
        <taxon>Rhodobacterales</taxon>
        <taxon>Paracoccaceae</taxon>
        <taxon>Gemmobacter</taxon>
    </lineage>
</organism>
<dbReference type="EMBL" id="FTOT01000002">
    <property type="protein sequence ID" value="SIS85477.1"/>
    <property type="molecule type" value="Genomic_DNA"/>
</dbReference>
<dbReference type="InterPro" id="IPR022284">
    <property type="entry name" value="GPAT/DHAPAT"/>
</dbReference>
<evidence type="ECO:0000256" key="5">
    <source>
        <dbReference type="ARBA" id="ARBA00048427"/>
    </source>
</evidence>
<evidence type="ECO:0000259" key="7">
    <source>
        <dbReference type="SMART" id="SM00563"/>
    </source>
</evidence>
<dbReference type="GO" id="GO:0016024">
    <property type="term" value="P:CDP-diacylglycerol biosynthetic process"/>
    <property type="evidence" value="ECO:0007669"/>
    <property type="project" value="UniProtKB-UniPathway"/>
</dbReference>
<evidence type="ECO:0000313" key="8">
    <source>
        <dbReference type="EMBL" id="SIS85477.1"/>
    </source>
</evidence>
<evidence type="ECO:0000256" key="6">
    <source>
        <dbReference type="SAM" id="Phobius"/>
    </source>
</evidence>